<dbReference type="InterPro" id="IPR025738">
    <property type="entry name" value="BatD"/>
</dbReference>
<name>A0ABS3ATZ2_9BACT</name>
<organism evidence="2 3">
    <name type="scientific">Desulfotalea psychrophila</name>
    <dbReference type="NCBI Taxonomy" id="84980"/>
    <lineage>
        <taxon>Bacteria</taxon>
        <taxon>Pseudomonadati</taxon>
        <taxon>Thermodesulfobacteriota</taxon>
        <taxon>Desulfobulbia</taxon>
        <taxon>Desulfobulbales</taxon>
        <taxon>Desulfocapsaceae</taxon>
        <taxon>Desulfotalea</taxon>
    </lineage>
</organism>
<protein>
    <submittedName>
        <fullName evidence="2">Protein BatD</fullName>
    </submittedName>
</protein>
<keyword evidence="3" id="KW-1185">Reference proteome</keyword>
<keyword evidence="1" id="KW-0812">Transmembrane</keyword>
<dbReference type="Proteomes" id="UP000717534">
    <property type="component" value="Unassembled WGS sequence"/>
</dbReference>
<gene>
    <name evidence="2" type="ORF">JYU06_03460</name>
</gene>
<proteinExistence type="predicted"/>
<dbReference type="EMBL" id="JAFITO010000024">
    <property type="protein sequence ID" value="MBN4068563.1"/>
    <property type="molecule type" value="Genomic_DNA"/>
</dbReference>
<keyword evidence="1" id="KW-1133">Transmembrane helix</keyword>
<evidence type="ECO:0000313" key="3">
    <source>
        <dbReference type="Proteomes" id="UP000717534"/>
    </source>
</evidence>
<sequence>MKSRNRKKVQGNRILAKELSLGCLVLFVFTVVPALQAAIEVSATLSPGSFPLDRAAALNITATGVRSFQHDIPEVDGLNFHRRGQSTQMELINGALSSSVTLTYLVQADRVGSFTIPAIQVSTKDGTAMTREIPFEVTAPQAATITQQSASTGASTTRLRSGEAAKLAFLRVTPAKERSYLGEVVPVQIQVFFREGIKANLNSLPQLHGEGYVLQQLGREPVQTREHVNNTSYSVLTWESVLSGIKEGAHEISMEIDATLLLPEQRRGSTSAHSMFNDPFFNSFFSSYQEKNVKVASPARTLTVLPLPEKGKPKDFSGAIGDFQLSVSANPVELSPGDPITLNMIVSGQGNFDRVQAPKLSTEKGWKTYTPSSEFLEDGSRPGPGRGKKVFEQAIVAKDATLQEIPAIEFSYFDPTAALYKTLSANPIPLTIQGEVMETAMPESIKKELRDEGTESAKSEAVVEPPVSGLAPLQLVPGYMDKKLTPLFARQWFQLVAVLLFVFLAIAVIMKMRAVRYANNPRLQRDKEMKHLLGLGMKKIEQSLTVNDAKGFLETCRKVIQEQLGLVWEVSSAAITLADLKKRLPEDSVLLAVFRAADESAYGGQELSQQEMKEFADRLRSELEGLR</sequence>
<evidence type="ECO:0000313" key="2">
    <source>
        <dbReference type="EMBL" id="MBN4068563.1"/>
    </source>
</evidence>
<dbReference type="Pfam" id="PF13584">
    <property type="entry name" value="BatD"/>
    <property type="match status" value="1"/>
</dbReference>
<reference evidence="2 3" key="1">
    <citation type="submission" date="2021-02" db="EMBL/GenBank/DDBJ databases">
        <title>Activity-based single-cell genomes from oceanic crustal fluid captures similar information to metagenomic and metatranscriptomic surveys with orders of magnitude less sampling.</title>
        <authorList>
            <person name="D'Angelo T.S."/>
            <person name="Orcutt B.N."/>
        </authorList>
    </citation>
    <scope>NUCLEOTIDE SEQUENCE [LARGE SCALE GENOMIC DNA]</scope>
    <source>
        <strain evidence="2">AH-315-G02</strain>
    </source>
</reference>
<keyword evidence="1" id="KW-0472">Membrane</keyword>
<dbReference type="PANTHER" id="PTHR40940">
    <property type="entry name" value="PROTEIN BATD-RELATED"/>
    <property type="match status" value="1"/>
</dbReference>
<feature type="transmembrane region" description="Helical" evidence="1">
    <location>
        <begin position="492"/>
        <end position="510"/>
    </location>
</feature>
<dbReference type="PANTHER" id="PTHR40940:SF2">
    <property type="entry name" value="BATD"/>
    <property type="match status" value="1"/>
</dbReference>
<accession>A0ABS3ATZ2</accession>
<comment type="caution">
    <text evidence="2">The sequence shown here is derived from an EMBL/GenBank/DDBJ whole genome shotgun (WGS) entry which is preliminary data.</text>
</comment>
<evidence type="ECO:0000256" key="1">
    <source>
        <dbReference type="SAM" id="Phobius"/>
    </source>
</evidence>